<dbReference type="VEuPathDB" id="VectorBase:AFAF001041"/>
<keyword evidence="1" id="KW-0732">Signal</keyword>
<reference evidence="2" key="2">
    <citation type="submission" date="2020-05" db="UniProtKB">
        <authorList>
            <consortium name="EnsemblMetazoa"/>
        </authorList>
    </citation>
    <scope>IDENTIFICATION</scope>
    <source>
        <strain evidence="2">FAR1</strain>
    </source>
</reference>
<dbReference type="EMBL" id="AXCN02001001">
    <property type="status" value="NOT_ANNOTATED_CDS"/>
    <property type="molecule type" value="Genomic_DNA"/>
</dbReference>
<evidence type="ECO:0000256" key="1">
    <source>
        <dbReference type="SAM" id="SignalP"/>
    </source>
</evidence>
<organism evidence="2 3">
    <name type="scientific">Anopheles farauti</name>
    <dbReference type="NCBI Taxonomy" id="69004"/>
    <lineage>
        <taxon>Eukaryota</taxon>
        <taxon>Metazoa</taxon>
        <taxon>Ecdysozoa</taxon>
        <taxon>Arthropoda</taxon>
        <taxon>Hexapoda</taxon>
        <taxon>Insecta</taxon>
        <taxon>Pterygota</taxon>
        <taxon>Neoptera</taxon>
        <taxon>Endopterygota</taxon>
        <taxon>Diptera</taxon>
        <taxon>Nematocera</taxon>
        <taxon>Culicoidea</taxon>
        <taxon>Culicidae</taxon>
        <taxon>Anophelinae</taxon>
        <taxon>Anopheles</taxon>
    </lineage>
</organism>
<dbReference type="EnsemblMetazoa" id="AFAF001041-RA">
    <property type="protein sequence ID" value="AFAF001041-PA"/>
    <property type="gene ID" value="AFAF001041"/>
</dbReference>
<feature type="signal peptide" evidence="1">
    <location>
        <begin position="1"/>
        <end position="22"/>
    </location>
</feature>
<dbReference type="AlphaFoldDB" id="A0A182Q173"/>
<dbReference type="Proteomes" id="UP000075886">
    <property type="component" value="Unassembled WGS sequence"/>
</dbReference>
<evidence type="ECO:0000313" key="3">
    <source>
        <dbReference type="Proteomes" id="UP000075886"/>
    </source>
</evidence>
<protein>
    <submittedName>
        <fullName evidence="2">Uncharacterized protein</fullName>
    </submittedName>
</protein>
<dbReference type="InterPro" id="IPR027468">
    <property type="entry name" value="Alpha-dystroglycan_domain_2"/>
</dbReference>
<sequence length="192" mass="21702">MNLRYQETFCIIFLLCTSITLGEDFDFVPEANDDVEAGVRCLPTESTIQLSLILRSKSWKHVQSSLKQRTINKLAEYFLVPEESFIVQDAKSDDLHKMVEKALQHGKKPPRTGKSLGWIGFPVGCGEKMSASAKETVRNLNTQLVDLRDITGMDFGWWIIWKDQAAAGGKMVEKQRKFLMLTDIITVPASFS</sequence>
<dbReference type="Gene3D" id="3.30.70.1040">
    <property type="entry name" value="Dystroglycan, domain 2"/>
    <property type="match status" value="1"/>
</dbReference>
<dbReference type="STRING" id="69004.A0A182Q173"/>
<keyword evidence="3" id="KW-1185">Reference proteome</keyword>
<proteinExistence type="predicted"/>
<evidence type="ECO:0000313" key="2">
    <source>
        <dbReference type="EnsemblMetazoa" id="AFAF001041-PA"/>
    </source>
</evidence>
<accession>A0A182Q173</accession>
<feature type="chain" id="PRO_5008132205" evidence="1">
    <location>
        <begin position="23"/>
        <end position="192"/>
    </location>
</feature>
<name>A0A182Q173_9DIPT</name>
<reference evidence="3" key="1">
    <citation type="submission" date="2014-01" db="EMBL/GenBank/DDBJ databases">
        <title>The Genome Sequence of Anopheles farauti FAR1 (V2).</title>
        <authorList>
            <consortium name="The Broad Institute Genomics Platform"/>
            <person name="Neafsey D.E."/>
            <person name="Besansky N."/>
            <person name="Howell P."/>
            <person name="Walton C."/>
            <person name="Young S.K."/>
            <person name="Zeng Q."/>
            <person name="Gargeya S."/>
            <person name="Fitzgerald M."/>
            <person name="Haas B."/>
            <person name="Abouelleil A."/>
            <person name="Allen A.W."/>
            <person name="Alvarado L."/>
            <person name="Arachchi H.M."/>
            <person name="Berlin A.M."/>
            <person name="Chapman S.B."/>
            <person name="Gainer-Dewar J."/>
            <person name="Goldberg J."/>
            <person name="Griggs A."/>
            <person name="Gujja S."/>
            <person name="Hansen M."/>
            <person name="Howarth C."/>
            <person name="Imamovic A."/>
            <person name="Ireland A."/>
            <person name="Larimer J."/>
            <person name="McCowan C."/>
            <person name="Murphy C."/>
            <person name="Pearson M."/>
            <person name="Poon T.W."/>
            <person name="Priest M."/>
            <person name="Roberts A."/>
            <person name="Saif S."/>
            <person name="Shea T."/>
            <person name="Sisk P."/>
            <person name="Sykes S."/>
            <person name="Wortman J."/>
            <person name="Nusbaum C."/>
            <person name="Birren B."/>
        </authorList>
    </citation>
    <scope>NUCLEOTIDE SEQUENCE [LARGE SCALE GENOMIC DNA]</scope>
    <source>
        <strain evidence="3">FAR1</strain>
    </source>
</reference>